<evidence type="ECO:0000256" key="1">
    <source>
        <dbReference type="SAM" id="MobiDB-lite"/>
    </source>
</evidence>
<keyword evidence="3" id="KW-1185">Reference proteome</keyword>
<accession>A0ABQ6N965</accession>
<dbReference type="EMBL" id="BRYB01002340">
    <property type="protein sequence ID" value="GMI43353.1"/>
    <property type="molecule type" value="Genomic_DNA"/>
</dbReference>
<organism evidence="2 3">
    <name type="scientific">Tetraparma gracilis</name>
    <dbReference type="NCBI Taxonomy" id="2962635"/>
    <lineage>
        <taxon>Eukaryota</taxon>
        <taxon>Sar</taxon>
        <taxon>Stramenopiles</taxon>
        <taxon>Ochrophyta</taxon>
        <taxon>Bolidophyceae</taxon>
        <taxon>Parmales</taxon>
        <taxon>Triparmaceae</taxon>
        <taxon>Tetraparma</taxon>
    </lineage>
</organism>
<name>A0ABQ6N965_9STRA</name>
<protein>
    <submittedName>
        <fullName evidence="2">Uncharacterized protein</fullName>
    </submittedName>
</protein>
<feature type="compositionally biased region" description="Low complexity" evidence="1">
    <location>
        <begin position="69"/>
        <end position="94"/>
    </location>
</feature>
<evidence type="ECO:0000313" key="2">
    <source>
        <dbReference type="EMBL" id="GMI43353.1"/>
    </source>
</evidence>
<dbReference type="Proteomes" id="UP001165060">
    <property type="component" value="Unassembled WGS sequence"/>
</dbReference>
<comment type="caution">
    <text evidence="2">The sequence shown here is derived from an EMBL/GenBank/DDBJ whole genome shotgun (WGS) entry which is preliminary data.</text>
</comment>
<sequence>MPFLSIDQATGTTLPVPTPDPSAAFLSKVYRSQILRAGSLSSVADPTVEPAVDPNDPAREGPPDDSSEAASLAPSVATSAATSAADPSAPASTSVHPLTSLLASVRAASSELSNSLKLTSMTSPPPPRPFYPGLPATFALARAEERALPNSNEVFRAKELAYKGQVRLIKTKRMQGYEGAGESLKRAAEGDERLGISPGERRKLARLAGAKAEGGLLASHLRETGHRRADLGARETDRVVLDVACYAGVAEQVLSDGGADRTGVSEGEVARGEIGTPRFVAFGGEGGWGRAQARGEAVGDDVDPDKVKIPNLFCDDEAVNVEDVKANKVALFTVALEVGVKVANLGLTVGRYSKPVLGAAPTDRVAHSYMCACLFRLLQRLAVEGSGRAHSGVRLGETEVEVGTEFGWVKLSLVRQPAAEVEEEGKEGGGDRPFLDWLAQVCLHHSFACFHAHFKGASAAAPQRVRQANPLPPPPPPDIMEVLCAVLGRYVFEAVAKKAIREVKAGEGGERVESRWANAPIAGGLVVCAFRGAKGGVADLYCDEKGVRVFRIAMMQKLQAQAIERAKQQGAEKSS</sequence>
<proteinExistence type="predicted"/>
<reference evidence="2 3" key="1">
    <citation type="journal article" date="2023" name="Commun. Biol.">
        <title>Genome analysis of Parmales, the sister group of diatoms, reveals the evolutionary specialization of diatoms from phago-mixotrophs to photoautotrophs.</title>
        <authorList>
            <person name="Ban H."/>
            <person name="Sato S."/>
            <person name="Yoshikawa S."/>
            <person name="Yamada K."/>
            <person name="Nakamura Y."/>
            <person name="Ichinomiya M."/>
            <person name="Sato N."/>
            <person name="Blanc-Mathieu R."/>
            <person name="Endo H."/>
            <person name="Kuwata A."/>
            <person name="Ogata H."/>
        </authorList>
    </citation>
    <scope>NUCLEOTIDE SEQUENCE [LARGE SCALE GENOMIC DNA]</scope>
</reference>
<feature type="region of interest" description="Disordered" evidence="1">
    <location>
        <begin position="1"/>
        <end position="20"/>
    </location>
</feature>
<gene>
    <name evidence="2" type="ORF">TeGR_g9610</name>
</gene>
<evidence type="ECO:0000313" key="3">
    <source>
        <dbReference type="Proteomes" id="UP001165060"/>
    </source>
</evidence>
<feature type="region of interest" description="Disordered" evidence="1">
    <location>
        <begin position="41"/>
        <end position="94"/>
    </location>
</feature>